<evidence type="ECO:0000313" key="2">
    <source>
        <dbReference type="Proteomes" id="UP000821845"/>
    </source>
</evidence>
<organism evidence="1 2">
    <name type="scientific">Hyalomma asiaticum</name>
    <name type="common">Tick</name>
    <dbReference type="NCBI Taxonomy" id="266040"/>
    <lineage>
        <taxon>Eukaryota</taxon>
        <taxon>Metazoa</taxon>
        <taxon>Ecdysozoa</taxon>
        <taxon>Arthropoda</taxon>
        <taxon>Chelicerata</taxon>
        <taxon>Arachnida</taxon>
        <taxon>Acari</taxon>
        <taxon>Parasitiformes</taxon>
        <taxon>Ixodida</taxon>
        <taxon>Ixodoidea</taxon>
        <taxon>Ixodidae</taxon>
        <taxon>Hyalomminae</taxon>
        <taxon>Hyalomma</taxon>
    </lineage>
</organism>
<reference evidence="1" key="1">
    <citation type="submission" date="2020-05" db="EMBL/GenBank/DDBJ databases">
        <title>Large-scale comparative analyses of tick genomes elucidate their genetic diversity and vector capacities.</title>
        <authorList>
            <person name="Jia N."/>
            <person name="Wang J."/>
            <person name="Shi W."/>
            <person name="Du L."/>
            <person name="Sun Y."/>
            <person name="Zhan W."/>
            <person name="Jiang J."/>
            <person name="Wang Q."/>
            <person name="Zhang B."/>
            <person name="Ji P."/>
            <person name="Sakyi L.B."/>
            <person name="Cui X."/>
            <person name="Yuan T."/>
            <person name="Jiang B."/>
            <person name="Yang W."/>
            <person name="Lam T.T.-Y."/>
            <person name="Chang Q."/>
            <person name="Ding S."/>
            <person name="Wang X."/>
            <person name="Zhu J."/>
            <person name="Ruan X."/>
            <person name="Zhao L."/>
            <person name="Wei J."/>
            <person name="Que T."/>
            <person name="Du C."/>
            <person name="Cheng J."/>
            <person name="Dai P."/>
            <person name="Han X."/>
            <person name="Huang E."/>
            <person name="Gao Y."/>
            <person name="Liu J."/>
            <person name="Shao H."/>
            <person name="Ye R."/>
            <person name="Li L."/>
            <person name="Wei W."/>
            <person name="Wang X."/>
            <person name="Wang C."/>
            <person name="Yang T."/>
            <person name="Huo Q."/>
            <person name="Li W."/>
            <person name="Guo W."/>
            <person name="Chen H."/>
            <person name="Zhou L."/>
            <person name="Ni X."/>
            <person name="Tian J."/>
            <person name="Zhou Y."/>
            <person name="Sheng Y."/>
            <person name="Liu T."/>
            <person name="Pan Y."/>
            <person name="Xia L."/>
            <person name="Li J."/>
            <person name="Zhao F."/>
            <person name="Cao W."/>
        </authorList>
    </citation>
    <scope>NUCLEOTIDE SEQUENCE</scope>
    <source>
        <strain evidence="1">Hyas-2018</strain>
    </source>
</reference>
<keyword evidence="2" id="KW-1185">Reference proteome</keyword>
<accession>A0ACB7RNH4</accession>
<sequence length="98" mass="10782">MDGDTDSLIQATLRDSFANFTLLTVAHRLHTVLDYDKILVMSEGSVAEYGTAQELLNDSNSLFYDMAMKAGIVSADSTAKNRLLQSETIPHICASQHF</sequence>
<evidence type="ECO:0000313" key="1">
    <source>
        <dbReference type="EMBL" id="KAH6922984.1"/>
    </source>
</evidence>
<comment type="caution">
    <text evidence="1">The sequence shown here is derived from an EMBL/GenBank/DDBJ whole genome shotgun (WGS) entry which is preliminary data.</text>
</comment>
<dbReference type="EMBL" id="CM023489">
    <property type="protein sequence ID" value="KAH6922984.1"/>
    <property type="molecule type" value="Genomic_DNA"/>
</dbReference>
<dbReference type="Proteomes" id="UP000821845">
    <property type="component" value="Chromosome 9"/>
</dbReference>
<protein>
    <submittedName>
        <fullName evidence="1">Uncharacterized protein</fullName>
    </submittedName>
</protein>
<proteinExistence type="predicted"/>
<gene>
    <name evidence="1" type="ORF">HPB50_020409</name>
</gene>
<name>A0ACB7RNH4_HYAAI</name>